<evidence type="ECO:0000313" key="1">
    <source>
        <dbReference type="EMBL" id="PHM23435.1"/>
    </source>
</evidence>
<dbReference type="EMBL" id="NIBS01000036">
    <property type="protein sequence ID" value="PHM23435.1"/>
    <property type="molecule type" value="Genomic_DNA"/>
</dbReference>
<dbReference type="Proteomes" id="UP000225833">
    <property type="component" value="Unassembled WGS sequence"/>
</dbReference>
<accession>A0A2D0INR7</accession>
<name>A0A2D0INR7_XENBU</name>
<dbReference type="AlphaFoldDB" id="A0A2D0INR7"/>
<comment type="caution">
    <text evidence="1">The sequence shown here is derived from an EMBL/GenBank/DDBJ whole genome shotgun (WGS) entry which is preliminary data.</text>
</comment>
<organism evidence="1 2">
    <name type="scientific">Xenorhabdus budapestensis</name>
    <dbReference type="NCBI Taxonomy" id="290110"/>
    <lineage>
        <taxon>Bacteria</taxon>
        <taxon>Pseudomonadati</taxon>
        <taxon>Pseudomonadota</taxon>
        <taxon>Gammaproteobacteria</taxon>
        <taxon>Enterobacterales</taxon>
        <taxon>Morganellaceae</taxon>
        <taxon>Xenorhabdus</taxon>
    </lineage>
</organism>
<evidence type="ECO:0000313" key="2">
    <source>
        <dbReference type="Proteomes" id="UP000225833"/>
    </source>
</evidence>
<proteinExistence type="predicted"/>
<gene>
    <name evidence="1" type="ORF">Xbud_03555</name>
</gene>
<sequence>MVPVKIHFNRAILVHEDFIAVGLWLVMKWRSPVRITIDKTEIITQCRAIAAIVSQRLRTATMMTDADNLPADIERGMGMTGNVKNLPRHQFDVVTLPAAGLHLIFFKSEDNAFFTYGYNTCSM</sequence>
<protein>
    <submittedName>
        <fullName evidence="1">Uncharacterized protein</fullName>
    </submittedName>
</protein>
<reference evidence="1 2" key="1">
    <citation type="journal article" date="2017" name="Nat. Microbiol.">
        <title>Natural product diversity associated with the nematode symbionts Photorhabdus and Xenorhabdus.</title>
        <authorList>
            <person name="Tobias N.J."/>
            <person name="Wolff H."/>
            <person name="Djahanschiri B."/>
            <person name="Grundmann F."/>
            <person name="Kronenwerth M."/>
            <person name="Shi Y.M."/>
            <person name="Simonyi S."/>
            <person name="Grun P."/>
            <person name="Shapiro-Ilan D."/>
            <person name="Pidot S.J."/>
            <person name="Stinear T.P."/>
            <person name="Ebersberger I."/>
            <person name="Bode H.B."/>
        </authorList>
    </citation>
    <scope>NUCLEOTIDE SEQUENCE [LARGE SCALE GENOMIC DNA]</scope>
    <source>
        <strain evidence="1 2">DSM 16342</strain>
    </source>
</reference>